<dbReference type="PANTHER" id="PTHR44196:SF1">
    <property type="entry name" value="DEHYDROGENASE_REDUCTASE SDR FAMILY MEMBER 7B"/>
    <property type="match status" value="1"/>
</dbReference>
<accession>A0A5D4MDE0</accession>
<keyword evidence="2" id="KW-0560">Oxidoreductase</keyword>
<dbReference type="InterPro" id="IPR020904">
    <property type="entry name" value="Sc_DH/Rdtase_CS"/>
</dbReference>
<reference evidence="5 6" key="1">
    <citation type="submission" date="2019-08" db="EMBL/GenBank/DDBJ databases">
        <title>Bacillus genomes from the desert of Cuatro Cienegas, Coahuila.</title>
        <authorList>
            <person name="Olmedo-Alvarez G."/>
        </authorList>
    </citation>
    <scope>NUCLEOTIDE SEQUENCE [LARGE SCALE GENOMIC DNA]</scope>
    <source>
        <strain evidence="5 6">CH128b_4D</strain>
    </source>
</reference>
<dbReference type="Proteomes" id="UP000325182">
    <property type="component" value="Unassembled WGS sequence"/>
</dbReference>
<evidence type="ECO:0000313" key="5">
    <source>
        <dbReference type="EMBL" id="TYR99353.1"/>
    </source>
</evidence>
<evidence type="ECO:0000256" key="1">
    <source>
        <dbReference type="ARBA" id="ARBA00006484"/>
    </source>
</evidence>
<comment type="similarity">
    <text evidence="1 3">Belongs to the short-chain dehydrogenases/reductases (SDR) family.</text>
</comment>
<dbReference type="InterPro" id="IPR002347">
    <property type="entry name" value="SDR_fam"/>
</dbReference>
<comment type="caution">
    <text evidence="5">The sequence shown here is derived from an EMBL/GenBank/DDBJ whole genome shotgun (WGS) entry which is preliminary data.</text>
</comment>
<evidence type="ECO:0000313" key="6">
    <source>
        <dbReference type="Proteomes" id="UP000325182"/>
    </source>
</evidence>
<dbReference type="Gene3D" id="3.40.50.720">
    <property type="entry name" value="NAD(P)-binding Rossmann-like Domain"/>
    <property type="match status" value="1"/>
</dbReference>
<dbReference type="GO" id="GO:0016020">
    <property type="term" value="C:membrane"/>
    <property type="evidence" value="ECO:0007669"/>
    <property type="project" value="TreeGrafter"/>
</dbReference>
<gene>
    <name evidence="5" type="ORF">FZC84_11420</name>
</gene>
<dbReference type="InterPro" id="IPR036291">
    <property type="entry name" value="NAD(P)-bd_dom_sf"/>
</dbReference>
<organism evidence="5 6">
    <name type="scientific">Rossellomorea vietnamensis</name>
    <dbReference type="NCBI Taxonomy" id="218284"/>
    <lineage>
        <taxon>Bacteria</taxon>
        <taxon>Bacillati</taxon>
        <taxon>Bacillota</taxon>
        <taxon>Bacilli</taxon>
        <taxon>Bacillales</taxon>
        <taxon>Bacillaceae</taxon>
        <taxon>Rossellomorea</taxon>
    </lineage>
</organism>
<proteinExistence type="inferred from homology"/>
<evidence type="ECO:0000259" key="4">
    <source>
        <dbReference type="SMART" id="SM00822"/>
    </source>
</evidence>
<dbReference type="EMBL" id="VTEG01000006">
    <property type="protein sequence ID" value="TYR99353.1"/>
    <property type="molecule type" value="Genomic_DNA"/>
</dbReference>
<dbReference type="PRINTS" id="PR00080">
    <property type="entry name" value="SDRFAMILY"/>
</dbReference>
<sequence length="280" mass="30871">MKVVNPMRSQHQFKHKNILITGAAGGLGRELCITMGNRGATILAIDINRGHLDSLKTLLNEQNITCHIFICDITDKNQCQRTIGEISKSGLGIDMVIHNAGISHRSPFIETKLDVLENVIKVNVNGTINLTHYTLKQIIQRQGTYVVVSSVAGFAPLFGRTGYAASKHALHGFFETLRAEVEEEGVNVLMVCPSFMKTAMEHTAMGGDGKHVSNKKQTVGNVLTPEIVAEQIVKGISANKKRIYISPIAKLSMVVSRFTPLLYGRIMRKKMSQEFRGNSK</sequence>
<dbReference type="Pfam" id="PF00106">
    <property type="entry name" value="adh_short"/>
    <property type="match status" value="1"/>
</dbReference>
<dbReference type="SUPFAM" id="SSF51735">
    <property type="entry name" value="NAD(P)-binding Rossmann-fold domains"/>
    <property type="match status" value="1"/>
</dbReference>
<feature type="domain" description="Ketoreductase" evidence="4">
    <location>
        <begin position="16"/>
        <end position="195"/>
    </location>
</feature>
<name>A0A5D4MDE0_9BACI</name>
<dbReference type="PROSITE" id="PS00061">
    <property type="entry name" value="ADH_SHORT"/>
    <property type="match status" value="1"/>
</dbReference>
<protein>
    <submittedName>
        <fullName evidence="5">SDR family oxidoreductase</fullName>
    </submittedName>
</protein>
<evidence type="ECO:0000256" key="3">
    <source>
        <dbReference type="RuleBase" id="RU000363"/>
    </source>
</evidence>
<dbReference type="GO" id="GO:0016491">
    <property type="term" value="F:oxidoreductase activity"/>
    <property type="evidence" value="ECO:0007669"/>
    <property type="project" value="UniProtKB-KW"/>
</dbReference>
<dbReference type="PRINTS" id="PR00081">
    <property type="entry name" value="GDHRDH"/>
</dbReference>
<dbReference type="InterPro" id="IPR057326">
    <property type="entry name" value="KR_dom"/>
</dbReference>
<dbReference type="PANTHER" id="PTHR44196">
    <property type="entry name" value="DEHYDROGENASE/REDUCTASE SDR FAMILY MEMBER 7B"/>
    <property type="match status" value="1"/>
</dbReference>
<evidence type="ECO:0000256" key="2">
    <source>
        <dbReference type="ARBA" id="ARBA00023002"/>
    </source>
</evidence>
<dbReference type="SMART" id="SM00822">
    <property type="entry name" value="PKS_KR"/>
    <property type="match status" value="1"/>
</dbReference>
<dbReference type="AlphaFoldDB" id="A0A5D4MDE0"/>
<dbReference type="NCBIfam" id="NF004825">
    <property type="entry name" value="PRK06181.1"/>
    <property type="match status" value="1"/>
</dbReference>